<dbReference type="InterPro" id="IPR006311">
    <property type="entry name" value="TAT_signal"/>
</dbReference>
<dbReference type="GO" id="GO:0000272">
    <property type="term" value="P:polysaccharide catabolic process"/>
    <property type="evidence" value="ECO:0007669"/>
    <property type="project" value="UniProtKB-KW"/>
</dbReference>
<dbReference type="Gene3D" id="2.160.20.10">
    <property type="entry name" value="Single-stranded right-handed beta-helix, Pectin lyase-like"/>
    <property type="match status" value="1"/>
</dbReference>
<organism evidence="5 6">
    <name type="scientific">Natronosporangium hydrolyticum</name>
    <dbReference type="NCBI Taxonomy" id="2811111"/>
    <lineage>
        <taxon>Bacteria</taxon>
        <taxon>Bacillati</taxon>
        <taxon>Actinomycetota</taxon>
        <taxon>Actinomycetes</taxon>
        <taxon>Micromonosporales</taxon>
        <taxon>Micromonosporaceae</taxon>
        <taxon>Natronosporangium</taxon>
    </lineage>
</organism>
<evidence type="ECO:0000256" key="2">
    <source>
        <dbReference type="RuleBase" id="RU361173"/>
    </source>
</evidence>
<dbReference type="GO" id="GO:0005576">
    <property type="term" value="C:extracellular region"/>
    <property type="evidence" value="ECO:0007669"/>
    <property type="project" value="UniProtKB-SubCell"/>
</dbReference>
<feature type="chain" id="PRO_5039615576" description="Pectate lyase domain-containing protein" evidence="3">
    <location>
        <begin position="30"/>
        <end position="397"/>
    </location>
</feature>
<dbReference type="KEGG" id="nhy:JQS43_16595"/>
<dbReference type="InterPro" id="IPR002022">
    <property type="entry name" value="Pec_lyase"/>
</dbReference>
<dbReference type="InterPro" id="IPR045032">
    <property type="entry name" value="PEL"/>
</dbReference>
<dbReference type="Pfam" id="PF00544">
    <property type="entry name" value="Pectate_lyase_4"/>
    <property type="match status" value="1"/>
</dbReference>
<dbReference type="InterPro" id="IPR012334">
    <property type="entry name" value="Pectin_lyas_fold"/>
</dbReference>
<dbReference type="PANTHER" id="PTHR31683">
    <property type="entry name" value="PECTATE LYASE 18-RELATED"/>
    <property type="match status" value="1"/>
</dbReference>
<dbReference type="AlphaFoldDB" id="A0A895Y7A0"/>
<protein>
    <recommendedName>
        <fullName evidence="4">Pectate lyase domain-containing protein</fullName>
    </recommendedName>
</protein>
<evidence type="ECO:0000256" key="3">
    <source>
        <dbReference type="SAM" id="SignalP"/>
    </source>
</evidence>
<keyword evidence="3" id="KW-0732">Signal</keyword>
<dbReference type="PROSITE" id="PS51318">
    <property type="entry name" value="TAT"/>
    <property type="match status" value="1"/>
</dbReference>
<proteinExistence type="inferred from homology"/>
<dbReference type="RefSeq" id="WP_239675321.1">
    <property type="nucleotide sequence ID" value="NZ_CP070499.1"/>
</dbReference>
<feature type="signal peptide" evidence="3">
    <location>
        <begin position="1"/>
        <end position="29"/>
    </location>
</feature>
<evidence type="ECO:0000313" key="6">
    <source>
        <dbReference type="Proteomes" id="UP000662857"/>
    </source>
</evidence>
<comment type="subcellular location">
    <subcellularLocation>
        <location evidence="2">Secreted</location>
    </subcellularLocation>
</comment>
<name>A0A895Y7A0_9ACTN</name>
<dbReference type="SUPFAM" id="SSF51126">
    <property type="entry name" value="Pectin lyase-like"/>
    <property type="match status" value="1"/>
</dbReference>
<keyword evidence="2" id="KW-0624">Polysaccharide degradation</keyword>
<dbReference type="GO" id="GO:0030570">
    <property type="term" value="F:pectate lyase activity"/>
    <property type="evidence" value="ECO:0007669"/>
    <property type="project" value="InterPro"/>
</dbReference>
<keyword evidence="6" id="KW-1185">Reference proteome</keyword>
<gene>
    <name evidence="5" type="ORF">JQS43_16595</name>
</gene>
<accession>A0A895Y7A0</accession>
<evidence type="ECO:0000256" key="1">
    <source>
        <dbReference type="ARBA" id="ARBA00023239"/>
    </source>
</evidence>
<evidence type="ECO:0000259" key="4">
    <source>
        <dbReference type="SMART" id="SM00656"/>
    </source>
</evidence>
<keyword evidence="2" id="KW-0964">Secreted</keyword>
<dbReference type="InterPro" id="IPR011050">
    <property type="entry name" value="Pectin_lyase_fold/virulence"/>
</dbReference>
<evidence type="ECO:0000313" key="5">
    <source>
        <dbReference type="EMBL" id="QSB13241.1"/>
    </source>
</evidence>
<dbReference type="PANTHER" id="PTHR31683:SF18">
    <property type="entry name" value="PECTATE LYASE 21-RELATED"/>
    <property type="match status" value="1"/>
</dbReference>
<reference evidence="5" key="1">
    <citation type="submission" date="2021-02" db="EMBL/GenBank/DDBJ databases">
        <title>Natrosporangium hydrolyticum gen. nov., sp. nov, a haloalkaliphilic actinobacterium from a soda solonchak soil.</title>
        <authorList>
            <person name="Sorokin D.Y."/>
            <person name="Khijniak T.V."/>
            <person name="Zakharycheva A.P."/>
            <person name="Boueva O.V."/>
            <person name="Ariskina E.V."/>
            <person name="Hahnke R.L."/>
            <person name="Bunk B."/>
            <person name="Sproer C."/>
            <person name="Schumann P."/>
            <person name="Evtushenko L.I."/>
            <person name="Kublanov I.V."/>
        </authorList>
    </citation>
    <scope>NUCLEOTIDE SEQUENCE</scope>
    <source>
        <strain evidence="5">DSM 106523</strain>
    </source>
</reference>
<comment type="similarity">
    <text evidence="2">Belongs to the polysaccharide lyase 1 family.</text>
</comment>
<dbReference type="Proteomes" id="UP000662857">
    <property type="component" value="Chromosome"/>
</dbReference>
<keyword evidence="2" id="KW-0119">Carbohydrate metabolism</keyword>
<keyword evidence="1 2" id="KW-0456">Lyase</keyword>
<dbReference type="SMART" id="SM00656">
    <property type="entry name" value="Amb_all"/>
    <property type="match status" value="1"/>
</dbReference>
<feature type="domain" description="Pectate lyase" evidence="4">
    <location>
        <begin position="106"/>
        <end position="320"/>
    </location>
</feature>
<sequence>MSNPHPSGRRRATALACATVLAAAGALTAAPPAAALDHSAATVAFDTELVAEQVRDLRPPTVPALETPIGYASMNGGTTGGFGAASYEEYVLSEYWPTSGYDEPGEAMYQLLREHRHNEDDGLVIYVDVTINEDDFGRSKMDVTDNFNVSILGVGDQGRLTGVGTTVRRSHNIVFRNLTIHHVSQGEGTAIEVTDDSSNIWIDHNEFYSELDNEPDKDYYDGLVDIKRNAAYVTVSWNYFHDHWKTMLLGHNDNESLAPDRITYHHNWFRNVNTRLPLARFADVHMLNNFFQDVTGSAINARMGAQILVEGNYFLRAGSGEIDTHADQIQGPVGWWYGSNETGYWNLRDNIFVDSPHEHLSSTTDFTVPYAYTADDPATARGLVEQYAGVGVVEVDP</sequence>
<dbReference type="EMBL" id="CP070499">
    <property type="protein sequence ID" value="QSB13241.1"/>
    <property type="molecule type" value="Genomic_DNA"/>
</dbReference>